<sequence length="387" mass="41801">MGRDLNSQNLYLYTNTDYQDGTKFKIGTEFKYSDTSDGTTQWSITCYASGTLIRTSRGDMAVEALAVGDLAVTASGAARPIRWIGHRTVETRRHPEPASAYPVRIAAHAFGEGRPARDLLVSPAHAIAVDVLGEVLIPACRLINGTTITQEAVERVTYWHIELDSHDILLAEGLPAESYLDCGNRRFFAEADITDLGASPDARPDGTRSSCRPFHEDGPVVDLVRVRLRDRAEALGWRIEAAPMADLHLVAGDRVVRPDVEGLTARFVLPAETGDLRLVSRTSVPAHVLPGAGDARRLGVALAALAVDDGLGAVRAITLDDPRLEAGFHPLDGDGTATWRWTDGAALLPASLWQGCRGTVFLRVTLAGPALPRWVAPPEPVEARREA</sequence>
<comment type="caution">
    <text evidence="2">The sequence shown here is derived from an EMBL/GenBank/DDBJ whole genome shotgun (WGS) entry which is preliminary data.</text>
</comment>
<dbReference type="InterPro" id="IPR028992">
    <property type="entry name" value="Hedgehog/Intein_dom"/>
</dbReference>
<dbReference type="RefSeq" id="WP_183573576.1">
    <property type="nucleotide sequence ID" value="NZ_JACHOP010000032.1"/>
</dbReference>
<dbReference type="EMBL" id="JACHOP010000032">
    <property type="protein sequence ID" value="MBB5760007.1"/>
    <property type="molecule type" value="Genomic_DNA"/>
</dbReference>
<keyword evidence="3" id="KW-1185">Reference proteome</keyword>
<evidence type="ECO:0000259" key="1">
    <source>
        <dbReference type="Pfam" id="PF13403"/>
    </source>
</evidence>
<organism evidence="2 3">
    <name type="scientific">Methylorubrum rhodinum</name>
    <dbReference type="NCBI Taxonomy" id="29428"/>
    <lineage>
        <taxon>Bacteria</taxon>
        <taxon>Pseudomonadati</taxon>
        <taxon>Pseudomonadota</taxon>
        <taxon>Alphaproteobacteria</taxon>
        <taxon>Hyphomicrobiales</taxon>
        <taxon>Methylobacteriaceae</taxon>
        <taxon>Methylorubrum</taxon>
    </lineage>
</organism>
<protein>
    <recommendedName>
        <fullName evidence="1">Hedgehog/Intein (Hint) domain-containing protein</fullName>
    </recommendedName>
</protein>
<feature type="domain" description="Hedgehog/Intein (Hint)" evidence="1">
    <location>
        <begin position="45"/>
        <end position="182"/>
    </location>
</feature>
<evidence type="ECO:0000313" key="2">
    <source>
        <dbReference type="EMBL" id="MBB5760007.1"/>
    </source>
</evidence>
<reference evidence="2 3" key="1">
    <citation type="submission" date="2020-08" db="EMBL/GenBank/DDBJ databases">
        <title>Genomic Encyclopedia of Type Strains, Phase IV (KMG-IV): sequencing the most valuable type-strain genomes for metagenomic binning, comparative biology and taxonomic classification.</title>
        <authorList>
            <person name="Goeker M."/>
        </authorList>
    </citation>
    <scope>NUCLEOTIDE SEQUENCE [LARGE SCALE GENOMIC DNA]</scope>
    <source>
        <strain evidence="2 3">DSM 2163</strain>
    </source>
</reference>
<dbReference type="InterPro" id="IPR036844">
    <property type="entry name" value="Hint_dom_sf"/>
</dbReference>
<dbReference type="AlphaFoldDB" id="A0A840ZT50"/>
<dbReference type="SUPFAM" id="SSF51294">
    <property type="entry name" value="Hedgehog/intein (Hint) domain"/>
    <property type="match status" value="1"/>
</dbReference>
<dbReference type="Proteomes" id="UP000583454">
    <property type="component" value="Unassembled WGS sequence"/>
</dbReference>
<accession>A0A840ZT50</accession>
<dbReference type="Pfam" id="PF13403">
    <property type="entry name" value="Hint_2"/>
    <property type="match status" value="1"/>
</dbReference>
<name>A0A840ZT50_9HYPH</name>
<gene>
    <name evidence="2" type="ORF">HNR00_004747</name>
</gene>
<evidence type="ECO:0000313" key="3">
    <source>
        <dbReference type="Proteomes" id="UP000583454"/>
    </source>
</evidence>
<proteinExistence type="predicted"/>